<feature type="binding site" evidence="7">
    <location>
        <position position="25"/>
    </location>
    <ligand>
        <name>5-amino-6-(D-ribitylamino)uracil</name>
        <dbReference type="ChEBI" id="CHEBI:15934"/>
    </ligand>
</feature>
<dbReference type="PANTHER" id="PTHR21058">
    <property type="entry name" value="6,7-DIMETHYL-8-RIBITYLLUMAZINE SYNTHASE DMRL SYNTHASE LUMAZINE SYNTHASE"/>
    <property type="match status" value="1"/>
</dbReference>
<feature type="binding site" evidence="7">
    <location>
        <position position="114"/>
    </location>
    <ligand>
        <name>5-amino-6-(D-ribitylamino)uracil</name>
        <dbReference type="ChEBI" id="CHEBI:15934"/>
    </ligand>
</feature>
<evidence type="ECO:0000256" key="5">
    <source>
        <dbReference type="ARBA" id="ARBA00022679"/>
    </source>
</evidence>
<comment type="pathway">
    <text evidence="1 7">Cofactor biosynthesis; riboflavin biosynthesis; riboflavin from 2-hydroxy-3-oxobutyl phosphate and 5-amino-6-(D-ribitylamino)uracil: step 1/2.</text>
</comment>
<feature type="binding site" evidence="7">
    <location>
        <begin position="86"/>
        <end position="87"/>
    </location>
    <ligand>
        <name>(2S)-2-hydroxy-3-oxobutyl phosphate</name>
        <dbReference type="ChEBI" id="CHEBI:58830"/>
    </ligand>
</feature>
<dbReference type="Gene3D" id="3.40.50.960">
    <property type="entry name" value="Lumazine/riboflavin synthase"/>
    <property type="match status" value="1"/>
</dbReference>
<feature type="binding site" evidence="7">
    <location>
        <begin position="81"/>
        <end position="83"/>
    </location>
    <ligand>
        <name>5-amino-6-(D-ribitylamino)uracil</name>
        <dbReference type="ChEBI" id="CHEBI:15934"/>
    </ligand>
</feature>
<organism evidence="9 10">
    <name type="scientific">Ornithinimicrobium pekingense</name>
    <dbReference type="NCBI Taxonomy" id="384677"/>
    <lineage>
        <taxon>Bacteria</taxon>
        <taxon>Bacillati</taxon>
        <taxon>Actinomycetota</taxon>
        <taxon>Actinomycetes</taxon>
        <taxon>Micrococcales</taxon>
        <taxon>Ornithinimicrobiaceae</taxon>
        <taxon>Ornithinimicrobium</taxon>
    </lineage>
</organism>
<evidence type="ECO:0000256" key="8">
    <source>
        <dbReference type="SAM" id="MobiDB-lite"/>
    </source>
</evidence>
<dbReference type="CDD" id="cd09209">
    <property type="entry name" value="Lumazine_synthase-I"/>
    <property type="match status" value="1"/>
</dbReference>
<dbReference type="EMBL" id="BMLB01000008">
    <property type="protein sequence ID" value="GGK82894.1"/>
    <property type="molecule type" value="Genomic_DNA"/>
</dbReference>
<proteinExistence type="inferred from homology"/>
<sequence>MSKAGAPTLSVDAAGVRVAVVAASWHDEVMGGLLDGARRGLAEAGVTDVTEVRVPGSFELPVACARLARTGEYDALVALGVVIRGGTPHFDYVCSAATDGLTRVSVDTGMPVGFGVLTCDDEQQALDRAGLEGSSEDKGHEAATAAVATVLALQGVLTGTTPTAPAGPGELPVDVDGPLNPA</sequence>
<dbReference type="SUPFAM" id="SSF52121">
    <property type="entry name" value="Lumazine synthase"/>
    <property type="match status" value="1"/>
</dbReference>
<comment type="caution">
    <text evidence="9">The sequence shown here is derived from an EMBL/GenBank/DDBJ whole genome shotgun (WGS) entry which is preliminary data.</text>
</comment>
<keyword evidence="5 7" id="KW-0808">Transferase</keyword>
<evidence type="ECO:0000256" key="7">
    <source>
        <dbReference type="HAMAP-Rule" id="MF_00178"/>
    </source>
</evidence>
<feature type="binding site" evidence="7">
    <location>
        <begin position="57"/>
        <end position="59"/>
    </location>
    <ligand>
        <name>5-amino-6-(D-ribitylamino)uracil</name>
        <dbReference type="ChEBI" id="CHEBI:15934"/>
    </ligand>
</feature>
<protein>
    <recommendedName>
        <fullName evidence="3 7">6,7-dimethyl-8-ribityllumazine synthase</fullName>
        <shortName evidence="7">DMRL synthase</shortName>
        <shortName evidence="7">LS</shortName>
        <shortName evidence="7">Lumazine synthase</shortName>
        <ecNumber evidence="3 7">2.5.1.78</ecNumber>
    </recommendedName>
</protein>
<evidence type="ECO:0000313" key="10">
    <source>
        <dbReference type="Proteomes" id="UP000662111"/>
    </source>
</evidence>
<dbReference type="Proteomes" id="UP000662111">
    <property type="component" value="Unassembled WGS sequence"/>
</dbReference>
<reference evidence="10" key="1">
    <citation type="journal article" date="2019" name="Int. J. Syst. Evol. Microbiol.">
        <title>The Global Catalogue of Microorganisms (GCM) 10K type strain sequencing project: providing services to taxonomists for standard genome sequencing and annotation.</title>
        <authorList>
            <consortium name="The Broad Institute Genomics Platform"/>
            <consortium name="The Broad Institute Genome Sequencing Center for Infectious Disease"/>
            <person name="Wu L."/>
            <person name="Ma J."/>
        </authorList>
    </citation>
    <scope>NUCLEOTIDE SEQUENCE [LARGE SCALE GENOMIC DNA]</scope>
    <source>
        <strain evidence="10">CGMCC 1.5362</strain>
    </source>
</reference>
<accession>A0ABQ2FD53</accession>
<evidence type="ECO:0000256" key="4">
    <source>
        <dbReference type="ARBA" id="ARBA00022619"/>
    </source>
</evidence>
<name>A0ABQ2FD53_9MICO</name>
<dbReference type="EC" id="2.5.1.78" evidence="3 7"/>
<comment type="function">
    <text evidence="7">Catalyzes the formation of 6,7-dimethyl-8-ribityllumazine by condensation of 5-amino-6-(D-ribitylamino)uracil with 3,4-dihydroxy-2-butanone 4-phosphate. This is the penultimate step in the biosynthesis of riboflavin.</text>
</comment>
<evidence type="ECO:0000256" key="1">
    <source>
        <dbReference type="ARBA" id="ARBA00004917"/>
    </source>
</evidence>
<dbReference type="Pfam" id="PF00885">
    <property type="entry name" value="DMRL_synthase"/>
    <property type="match status" value="1"/>
</dbReference>
<comment type="catalytic activity">
    <reaction evidence="6 7">
        <text>(2S)-2-hydroxy-3-oxobutyl phosphate + 5-amino-6-(D-ribitylamino)uracil = 6,7-dimethyl-8-(1-D-ribityl)lumazine + phosphate + 2 H2O + H(+)</text>
        <dbReference type="Rhea" id="RHEA:26152"/>
        <dbReference type="ChEBI" id="CHEBI:15377"/>
        <dbReference type="ChEBI" id="CHEBI:15378"/>
        <dbReference type="ChEBI" id="CHEBI:15934"/>
        <dbReference type="ChEBI" id="CHEBI:43474"/>
        <dbReference type="ChEBI" id="CHEBI:58201"/>
        <dbReference type="ChEBI" id="CHEBI:58830"/>
        <dbReference type="EC" id="2.5.1.78"/>
    </reaction>
</comment>
<dbReference type="RefSeq" id="WP_022919955.1">
    <property type="nucleotide sequence ID" value="NZ_BMLB01000008.1"/>
</dbReference>
<feature type="region of interest" description="Disordered" evidence="8">
    <location>
        <begin position="161"/>
        <end position="182"/>
    </location>
</feature>
<feature type="binding site" evidence="7">
    <location>
        <position position="128"/>
    </location>
    <ligand>
        <name>(2S)-2-hydroxy-3-oxobutyl phosphate</name>
        <dbReference type="ChEBI" id="CHEBI:58830"/>
    </ligand>
</feature>
<feature type="active site" description="Proton donor" evidence="7">
    <location>
        <position position="89"/>
    </location>
</feature>
<dbReference type="InterPro" id="IPR034964">
    <property type="entry name" value="LS"/>
</dbReference>
<keyword evidence="10" id="KW-1185">Reference proteome</keyword>
<evidence type="ECO:0000256" key="6">
    <source>
        <dbReference type="ARBA" id="ARBA00048785"/>
    </source>
</evidence>
<dbReference type="NCBIfam" id="TIGR00114">
    <property type="entry name" value="lumazine-synth"/>
    <property type="match status" value="1"/>
</dbReference>
<dbReference type="InterPro" id="IPR036467">
    <property type="entry name" value="LS/RS_sf"/>
</dbReference>
<evidence type="ECO:0000256" key="2">
    <source>
        <dbReference type="ARBA" id="ARBA00007424"/>
    </source>
</evidence>
<dbReference type="InterPro" id="IPR002180">
    <property type="entry name" value="LS/RS"/>
</dbReference>
<comment type="similarity">
    <text evidence="2 7">Belongs to the DMRL synthase family.</text>
</comment>
<evidence type="ECO:0000256" key="3">
    <source>
        <dbReference type="ARBA" id="ARBA00012664"/>
    </source>
</evidence>
<evidence type="ECO:0000313" key="9">
    <source>
        <dbReference type="EMBL" id="GGK82894.1"/>
    </source>
</evidence>
<dbReference type="HAMAP" id="MF_00178">
    <property type="entry name" value="Lumazine_synth"/>
    <property type="match status" value="1"/>
</dbReference>
<keyword evidence="4 7" id="KW-0686">Riboflavin biosynthesis</keyword>
<gene>
    <name evidence="7 9" type="primary">ribH</name>
    <name evidence="9" type="ORF">GCM10011509_34240</name>
</gene>
<dbReference type="PANTHER" id="PTHR21058:SF0">
    <property type="entry name" value="6,7-DIMETHYL-8-RIBITYLLUMAZINE SYNTHASE"/>
    <property type="match status" value="1"/>
</dbReference>